<evidence type="ECO:0000256" key="1">
    <source>
        <dbReference type="PROSITE-ProRule" id="PRU00076"/>
    </source>
</evidence>
<dbReference type="PROSITE" id="PS50026">
    <property type="entry name" value="EGF_3"/>
    <property type="match status" value="1"/>
</dbReference>
<dbReference type="Proteomes" id="UP001322277">
    <property type="component" value="Chromosome 6"/>
</dbReference>
<dbReference type="SUPFAM" id="SSF75005">
    <property type="entry name" value="Arabinanase/levansucrase/invertase"/>
    <property type="match status" value="1"/>
</dbReference>
<feature type="disulfide bond" evidence="1">
    <location>
        <begin position="40"/>
        <end position="49"/>
    </location>
</feature>
<dbReference type="RefSeq" id="XP_062782009.1">
    <property type="nucleotide sequence ID" value="XM_062925958.1"/>
</dbReference>
<keyword evidence="2" id="KW-0732">Signal</keyword>
<keyword evidence="1" id="KW-0245">EGF-like domain</keyword>
<evidence type="ECO:0000256" key="2">
    <source>
        <dbReference type="SAM" id="SignalP"/>
    </source>
</evidence>
<comment type="caution">
    <text evidence="1">Lacks conserved residue(s) required for the propagation of feature annotation.</text>
</comment>
<feature type="domain" description="EGF-like" evidence="3">
    <location>
        <begin position="16"/>
        <end position="50"/>
    </location>
</feature>
<dbReference type="KEGG" id="cdet:87946302"/>
<protein>
    <submittedName>
        <fullName evidence="4">EGF-like domain, glycosyl hydrolase, five-bladed beta-propellor domain superfamily</fullName>
    </submittedName>
</protein>
<reference evidence="5" key="1">
    <citation type="journal article" date="2023" name="bioRxiv">
        <title>Complete genome of the Medicago anthracnose fungus, Colletotrichum destructivum, reveals a mini-chromosome-like region within a core chromosome.</title>
        <authorList>
            <person name="Lapalu N."/>
            <person name="Simon A."/>
            <person name="Lu A."/>
            <person name="Plaumann P.-L."/>
            <person name="Amselem J."/>
            <person name="Pigne S."/>
            <person name="Auger A."/>
            <person name="Koch C."/>
            <person name="Dallery J.-F."/>
            <person name="O'Connell R.J."/>
        </authorList>
    </citation>
    <scope>NUCLEOTIDE SEQUENCE [LARGE SCALE GENOMIC DNA]</scope>
    <source>
        <strain evidence="5">CBS 520.97</strain>
    </source>
</reference>
<organism evidence="4 5">
    <name type="scientific">Colletotrichum destructivum</name>
    <dbReference type="NCBI Taxonomy" id="34406"/>
    <lineage>
        <taxon>Eukaryota</taxon>
        <taxon>Fungi</taxon>
        <taxon>Dikarya</taxon>
        <taxon>Ascomycota</taxon>
        <taxon>Pezizomycotina</taxon>
        <taxon>Sordariomycetes</taxon>
        <taxon>Hypocreomycetidae</taxon>
        <taxon>Glomerellales</taxon>
        <taxon>Glomerellaceae</taxon>
        <taxon>Colletotrichum</taxon>
        <taxon>Colletotrichum destructivum species complex</taxon>
    </lineage>
</organism>
<evidence type="ECO:0000259" key="3">
    <source>
        <dbReference type="PROSITE" id="PS50026"/>
    </source>
</evidence>
<dbReference type="AlphaFoldDB" id="A0AAX4IMP7"/>
<dbReference type="InterPro" id="IPR023296">
    <property type="entry name" value="Glyco_hydro_beta-prop_sf"/>
</dbReference>
<name>A0AAX4IMP7_9PEZI</name>
<dbReference type="EMBL" id="CP137310">
    <property type="protein sequence ID" value="WQF84786.1"/>
    <property type="molecule type" value="Genomic_DNA"/>
</dbReference>
<keyword evidence="5" id="KW-1185">Reference proteome</keyword>
<dbReference type="CDD" id="cd08994">
    <property type="entry name" value="GH43_62_32_68_117_130-like"/>
    <property type="match status" value="1"/>
</dbReference>
<proteinExistence type="predicted"/>
<evidence type="ECO:0000313" key="4">
    <source>
        <dbReference type="EMBL" id="WQF84786.1"/>
    </source>
</evidence>
<feature type="chain" id="PRO_5043567785" evidence="2">
    <location>
        <begin position="20"/>
        <end position="356"/>
    </location>
</feature>
<dbReference type="InterPro" id="IPR000742">
    <property type="entry name" value="EGF"/>
</dbReference>
<dbReference type="Gene3D" id="2.10.25.10">
    <property type="entry name" value="Laminin"/>
    <property type="match status" value="1"/>
</dbReference>
<sequence>MWPIRGFLVLGLLLIAVQACQTDDECSLNGICSPDSSCICDPGWRSGDCSELDLQPVERWTGYNHTNATGTDFYKQGAGNSSWGGHIIQDRSDKGLFHLITSQMSHGCGLAGWRPFSTIIRAESRTGPQGPYNYAQTLFSTFHHNPTTIWSPADQKFLIYFIGKDVEVGDVCRSQKWNNTISVINVTNPAPWPLWSLENPTHEILLAVEKNNIYHADNFSAPHNLVVEPRNTERSEDPFLWRDKRGHWHILVHHMIDIAEGRKGPRVGAHAYAREWKGPWTYNNNTLAYNTTVEFTDGVKLDYYRRERPKLYFSDDGQMTPLYLLNGVQEFNKSGSYTLIQPIGKKSKGCEKGLVG</sequence>
<dbReference type="GeneID" id="87946302"/>
<feature type="signal peptide" evidence="2">
    <location>
        <begin position="1"/>
        <end position="19"/>
    </location>
</feature>
<accession>A0AAX4IMP7</accession>
<dbReference type="PROSITE" id="PS01186">
    <property type="entry name" value="EGF_2"/>
    <property type="match status" value="1"/>
</dbReference>
<gene>
    <name evidence="4" type="ORF">CDEST_09800</name>
</gene>
<keyword evidence="1" id="KW-1015">Disulfide bond</keyword>
<evidence type="ECO:0000313" key="5">
    <source>
        <dbReference type="Proteomes" id="UP001322277"/>
    </source>
</evidence>
<dbReference type="PROSITE" id="PS51257">
    <property type="entry name" value="PROKAR_LIPOPROTEIN"/>
    <property type="match status" value="1"/>
</dbReference>